<dbReference type="Proteomes" id="UP000016600">
    <property type="component" value="Unassembled WGS sequence"/>
</dbReference>
<dbReference type="PATRIC" id="fig|1081904.3.peg.1973"/>
<dbReference type="AlphaFoldDB" id="U2L463"/>
<sequence>MRIDRHRRVFLAWMLLAIFALMHIVKDAHLHHSMEEAGVEASANDDGTTMKSSCVICDFTLHEAAQVSIDDFHPLLCFTVVTPYVITSQTVYRHIDAINSHSPPLVV</sequence>
<accession>U2L463</accession>
<protein>
    <submittedName>
        <fullName evidence="1">Uncharacterized protein</fullName>
    </submittedName>
</protein>
<proteinExistence type="predicted"/>
<gene>
    <name evidence="1" type="ORF">HMPREF1218_1195</name>
</gene>
<comment type="caution">
    <text evidence="1">The sequence shown here is derived from an EMBL/GenBank/DDBJ whole genome shotgun (WGS) entry which is preliminary data.</text>
</comment>
<evidence type="ECO:0000313" key="1">
    <source>
        <dbReference type="EMBL" id="ERJ99125.1"/>
    </source>
</evidence>
<evidence type="ECO:0000313" key="2">
    <source>
        <dbReference type="Proteomes" id="UP000016600"/>
    </source>
</evidence>
<name>U2L463_9BACT</name>
<keyword evidence="2" id="KW-1185">Reference proteome</keyword>
<organism evidence="1 2">
    <name type="scientific">Hoylesella pleuritidis F0068</name>
    <dbReference type="NCBI Taxonomy" id="1081904"/>
    <lineage>
        <taxon>Bacteria</taxon>
        <taxon>Pseudomonadati</taxon>
        <taxon>Bacteroidota</taxon>
        <taxon>Bacteroidia</taxon>
        <taxon>Bacteroidales</taxon>
        <taxon>Prevotellaceae</taxon>
        <taxon>Hoylesella</taxon>
    </lineage>
</organism>
<dbReference type="EMBL" id="AWET01000044">
    <property type="protein sequence ID" value="ERJ99125.1"/>
    <property type="molecule type" value="Genomic_DNA"/>
</dbReference>
<reference evidence="1 2" key="1">
    <citation type="submission" date="2013-08" db="EMBL/GenBank/DDBJ databases">
        <authorList>
            <person name="Durkin A.S."/>
            <person name="Haft D.R."/>
            <person name="McCorrison J."/>
            <person name="Torralba M."/>
            <person name="Gillis M."/>
            <person name="Haft D.H."/>
            <person name="Methe B."/>
            <person name="Sutton G."/>
            <person name="Nelson K.E."/>
        </authorList>
    </citation>
    <scope>NUCLEOTIDE SEQUENCE [LARGE SCALE GENOMIC DNA]</scope>
    <source>
        <strain evidence="1 2">F0068</strain>
    </source>
</reference>